<dbReference type="GO" id="GO:0046975">
    <property type="term" value="F:histone H3K36 methyltransferase activity"/>
    <property type="evidence" value="ECO:0007669"/>
    <property type="project" value="TreeGrafter"/>
</dbReference>
<evidence type="ECO:0008006" key="5">
    <source>
        <dbReference type="Google" id="ProtNLM"/>
    </source>
</evidence>
<dbReference type="Proteomes" id="UP000499080">
    <property type="component" value="Unassembled WGS sequence"/>
</dbReference>
<dbReference type="GO" id="GO:0015074">
    <property type="term" value="P:DNA integration"/>
    <property type="evidence" value="ECO:0007669"/>
    <property type="project" value="TreeGrafter"/>
</dbReference>
<sequence length="133" mass="15575">MEGCRSNQTVNLVKYSSQMDKLKQTIGQKRIKSANREGMVFHQNTVRATLITPTRQKLSKLGWDVLLHPSYSPDLALLDYHLFQSSQNSQSVKNFNYLEDCKKHLDQFFSDNPWISYESGRMKLHKRQQIIIK</sequence>
<organism evidence="1 4">
    <name type="scientific">Araneus ventricosus</name>
    <name type="common">Orbweaver spider</name>
    <name type="synonym">Epeira ventricosa</name>
    <dbReference type="NCBI Taxonomy" id="182803"/>
    <lineage>
        <taxon>Eukaryota</taxon>
        <taxon>Metazoa</taxon>
        <taxon>Ecdysozoa</taxon>
        <taxon>Arthropoda</taxon>
        <taxon>Chelicerata</taxon>
        <taxon>Arachnida</taxon>
        <taxon>Araneae</taxon>
        <taxon>Araneomorphae</taxon>
        <taxon>Entelegynae</taxon>
        <taxon>Araneoidea</taxon>
        <taxon>Araneidae</taxon>
        <taxon>Araneus</taxon>
    </lineage>
</organism>
<dbReference type="GO" id="GO:0003690">
    <property type="term" value="F:double-stranded DNA binding"/>
    <property type="evidence" value="ECO:0007669"/>
    <property type="project" value="TreeGrafter"/>
</dbReference>
<dbReference type="EMBL" id="BGPR01053269">
    <property type="protein sequence ID" value="GBO30078.1"/>
    <property type="molecule type" value="Genomic_DNA"/>
</dbReference>
<name>A0A4Y2W0I3_ARAVE</name>
<dbReference type="GO" id="GO:0035861">
    <property type="term" value="C:site of double-strand break"/>
    <property type="evidence" value="ECO:0007669"/>
    <property type="project" value="TreeGrafter"/>
</dbReference>
<dbReference type="PANTHER" id="PTHR46060:SF2">
    <property type="entry name" value="HISTONE-LYSINE N-METHYLTRANSFERASE SETMAR"/>
    <property type="match status" value="1"/>
</dbReference>
<evidence type="ECO:0000313" key="2">
    <source>
        <dbReference type="EMBL" id="GBO30093.1"/>
    </source>
</evidence>
<dbReference type="PANTHER" id="PTHR46060">
    <property type="entry name" value="MARINER MOS1 TRANSPOSASE-LIKE PROTEIN"/>
    <property type="match status" value="1"/>
</dbReference>
<dbReference type="OrthoDB" id="6437521at2759"/>
<dbReference type="EMBL" id="BGPR01053311">
    <property type="protein sequence ID" value="GBO30122.1"/>
    <property type="molecule type" value="Genomic_DNA"/>
</dbReference>
<dbReference type="InterPro" id="IPR052709">
    <property type="entry name" value="Transposase-MT_Hybrid"/>
</dbReference>
<dbReference type="GO" id="GO:0005634">
    <property type="term" value="C:nucleus"/>
    <property type="evidence" value="ECO:0007669"/>
    <property type="project" value="TreeGrafter"/>
</dbReference>
<dbReference type="GO" id="GO:0000729">
    <property type="term" value="P:DNA double-strand break processing"/>
    <property type="evidence" value="ECO:0007669"/>
    <property type="project" value="TreeGrafter"/>
</dbReference>
<dbReference type="GO" id="GO:0003697">
    <property type="term" value="F:single-stranded DNA binding"/>
    <property type="evidence" value="ECO:0007669"/>
    <property type="project" value="TreeGrafter"/>
</dbReference>
<accession>A0A4Y2W0I3</accession>
<dbReference type="GO" id="GO:0044774">
    <property type="term" value="P:mitotic DNA integrity checkpoint signaling"/>
    <property type="evidence" value="ECO:0007669"/>
    <property type="project" value="TreeGrafter"/>
</dbReference>
<dbReference type="GO" id="GO:0031297">
    <property type="term" value="P:replication fork processing"/>
    <property type="evidence" value="ECO:0007669"/>
    <property type="project" value="TreeGrafter"/>
</dbReference>
<reference evidence="1 4" key="1">
    <citation type="journal article" date="2019" name="Sci. Rep.">
        <title>Orb-weaving spider Araneus ventricosus genome elucidates the spidroin gene catalogue.</title>
        <authorList>
            <person name="Kono N."/>
            <person name="Nakamura H."/>
            <person name="Ohtoshi R."/>
            <person name="Moran D.A.P."/>
            <person name="Shinohara A."/>
            <person name="Yoshida Y."/>
            <person name="Fujiwara M."/>
            <person name="Mori M."/>
            <person name="Tomita M."/>
            <person name="Arakawa K."/>
        </authorList>
    </citation>
    <scope>NUCLEOTIDE SEQUENCE [LARGE SCALE GENOMIC DNA]</scope>
</reference>
<evidence type="ECO:0000313" key="4">
    <source>
        <dbReference type="Proteomes" id="UP000499080"/>
    </source>
</evidence>
<dbReference type="EMBL" id="BGPR01053284">
    <property type="protein sequence ID" value="GBO30093.1"/>
    <property type="molecule type" value="Genomic_DNA"/>
</dbReference>
<proteinExistence type="predicted"/>
<evidence type="ECO:0000313" key="1">
    <source>
        <dbReference type="EMBL" id="GBO30078.1"/>
    </source>
</evidence>
<comment type="caution">
    <text evidence="1">The sequence shown here is derived from an EMBL/GenBank/DDBJ whole genome shotgun (WGS) entry which is preliminary data.</text>
</comment>
<dbReference type="Gene3D" id="3.30.420.10">
    <property type="entry name" value="Ribonuclease H-like superfamily/Ribonuclease H"/>
    <property type="match status" value="1"/>
</dbReference>
<protein>
    <recommendedName>
        <fullName evidence="5">Histone-lysine N-methyltransferase SETMAR</fullName>
    </recommendedName>
</protein>
<keyword evidence="4" id="KW-1185">Reference proteome</keyword>
<dbReference type="GO" id="GO:0006303">
    <property type="term" value="P:double-strand break repair via nonhomologous end joining"/>
    <property type="evidence" value="ECO:0007669"/>
    <property type="project" value="TreeGrafter"/>
</dbReference>
<dbReference type="GO" id="GO:0042800">
    <property type="term" value="F:histone H3K4 methyltransferase activity"/>
    <property type="evidence" value="ECO:0007669"/>
    <property type="project" value="TreeGrafter"/>
</dbReference>
<dbReference type="GO" id="GO:0000793">
    <property type="term" value="C:condensed chromosome"/>
    <property type="evidence" value="ECO:0007669"/>
    <property type="project" value="TreeGrafter"/>
</dbReference>
<dbReference type="AlphaFoldDB" id="A0A4Y2W0I3"/>
<evidence type="ECO:0000313" key="3">
    <source>
        <dbReference type="EMBL" id="GBO30122.1"/>
    </source>
</evidence>
<dbReference type="GO" id="GO:0044547">
    <property type="term" value="F:DNA topoisomerase binding"/>
    <property type="evidence" value="ECO:0007669"/>
    <property type="project" value="TreeGrafter"/>
</dbReference>
<dbReference type="GO" id="GO:0000014">
    <property type="term" value="F:single-stranded DNA endodeoxyribonuclease activity"/>
    <property type="evidence" value="ECO:0007669"/>
    <property type="project" value="TreeGrafter"/>
</dbReference>
<dbReference type="InterPro" id="IPR036397">
    <property type="entry name" value="RNaseH_sf"/>
</dbReference>
<gene>
    <name evidence="1" type="ORF">AVEN_125672_1</name>
    <name evidence="3" type="ORF">AVEN_188735_1</name>
    <name evidence="2" type="ORF">AVEN_208221_1</name>
</gene>